<sequence>MSNRSHSQNQDNKNNRPFRCSKCTLTFSHQKAYHEHLRNHTITHKTNVHNATSDTSISDDTARYIAERRKNYPTTDNINKKMKSDEERQERGDVLETRQFGRIKERKTNSNKNNETELTIPIITTSMVNSTNTSATLLERLLAPDIRRERNMVLQCIRHIVNNNFYGLDDN</sequence>
<dbReference type="PANTHER" id="PTHR13309">
    <property type="entry name" value="NUCLEAR FRAGILE X MENTAL RETARDATION PROTEIN INTERACTING PROTEIN 1"/>
    <property type="match status" value="1"/>
</dbReference>
<dbReference type="Pfam" id="PF10453">
    <property type="entry name" value="NUFIP1"/>
    <property type="match status" value="1"/>
</dbReference>
<dbReference type="EMBL" id="CAJNOT010001137">
    <property type="protein sequence ID" value="CAF1151825.1"/>
    <property type="molecule type" value="Genomic_DNA"/>
</dbReference>
<dbReference type="InterPro" id="IPR019496">
    <property type="entry name" value="NUFIP1_cons_dom"/>
</dbReference>
<evidence type="ECO:0000256" key="1">
    <source>
        <dbReference type="PROSITE-ProRule" id="PRU00042"/>
    </source>
</evidence>
<dbReference type="GO" id="GO:0008270">
    <property type="term" value="F:zinc ion binding"/>
    <property type="evidence" value="ECO:0007669"/>
    <property type="project" value="UniProtKB-KW"/>
</dbReference>
<accession>A0A814SSL6</accession>
<reference evidence="3" key="1">
    <citation type="submission" date="2021-02" db="EMBL/GenBank/DDBJ databases">
        <authorList>
            <person name="Nowell W R."/>
        </authorList>
    </citation>
    <scope>NUCLEOTIDE SEQUENCE</scope>
</reference>
<dbReference type="PROSITE" id="PS50157">
    <property type="entry name" value="ZINC_FINGER_C2H2_2"/>
    <property type="match status" value="1"/>
</dbReference>
<comment type="caution">
    <text evidence="3">The sequence shown here is derived from an EMBL/GenBank/DDBJ whole genome shotgun (WGS) entry which is preliminary data.</text>
</comment>
<evidence type="ECO:0000259" key="2">
    <source>
        <dbReference type="PROSITE" id="PS50157"/>
    </source>
</evidence>
<dbReference type="GO" id="GO:0000492">
    <property type="term" value="P:box C/D snoRNP assembly"/>
    <property type="evidence" value="ECO:0007669"/>
    <property type="project" value="TreeGrafter"/>
</dbReference>
<dbReference type="EMBL" id="CAJOBD010001310">
    <property type="protein sequence ID" value="CAF3786416.1"/>
    <property type="molecule type" value="Genomic_DNA"/>
</dbReference>
<name>A0A814SSL6_9BILA</name>
<proteinExistence type="predicted"/>
<gene>
    <name evidence="4" type="ORF">JBS370_LOCUS14495</name>
    <name evidence="3" type="ORF">ZHD862_LOCUS20208</name>
</gene>
<dbReference type="Proteomes" id="UP000663836">
    <property type="component" value="Unassembled WGS sequence"/>
</dbReference>
<evidence type="ECO:0000313" key="4">
    <source>
        <dbReference type="EMBL" id="CAF3786416.1"/>
    </source>
</evidence>
<dbReference type="GO" id="GO:0005634">
    <property type="term" value="C:nucleus"/>
    <property type="evidence" value="ECO:0007669"/>
    <property type="project" value="TreeGrafter"/>
</dbReference>
<keyword evidence="1" id="KW-0862">Zinc</keyword>
<dbReference type="GO" id="GO:0003723">
    <property type="term" value="F:RNA binding"/>
    <property type="evidence" value="ECO:0007669"/>
    <property type="project" value="InterPro"/>
</dbReference>
<dbReference type="Proteomes" id="UP000663864">
    <property type="component" value="Unassembled WGS sequence"/>
</dbReference>
<protein>
    <recommendedName>
        <fullName evidence="2">C2H2-type domain-containing protein</fullName>
    </recommendedName>
</protein>
<feature type="domain" description="C2H2-type" evidence="2">
    <location>
        <begin position="18"/>
        <end position="41"/>
    </location>
</feature>
<dbReference type="InterPro" id="IPR013087">
    <property type="entry name" value="Znf_C2H2_type"/>
</dbReference>
<dbReference type="PANTHER" id="PTHR13309:SF0">
    <property type="entry name" value="FMR1-INTERACTING PROTEIN NUFIP1"/>
    <property type="match status" value="1"/>
</dbReference>
<dbReference type="PROSITE" id="PS00028">
    <property type="entry name" value="ZINC_FINGER_C2H2_1"/>
    <property type="match status" value="1"/>
</dbReference>
<dbReference type="InterPro" id="IPR039136">
    <property type="entry name" value="NUFIP1-like"/>
</dbReference>
<dbReference type="AlphaFoldDB" id="A0A814SSL6"/>
<keyword evidence="1" id="KW-0863">Zinc-finger</keyword>
<evidence type="ECO:0000313" key="3">
    <source>
        <dbReference type="EMBL" id="CAF1151825.1"/>
    </source>
</evidence>
<keyword evidence="1" id="KW-0479">Metal-binding</keyword>
<organism evidence="3 5">
    <name type="scientific">Rotaria sordida</name>
    <dbReference type="NCBI Taxonomy" id="392033"/>
    <lineage>
        <taxon>Eukaryota</taxon>
        <taxon>Metazoa</taxon>
        <taxon>Spiralia</taxon>
        <taxon>Gnathifera</taxon>
        <taxon>Rotifera</taxon>
        <taxon>Eurotatoria</taxon>
        <taxon>Bdelloidea</taxon>
        <taxon>Philodinida</taxon>
        <taxon>Philodinidae</taxon>
        <taxon>Rotaria</taxon>
    </lineage>
</organism>
<evidence type="ECO:0000313" key="5">
    <source>
        <dbReference type="Proteomes" id="UP000663864"/>
    </source>
</evidence>